<accession>A0AC34FJM4</accession>
<name>A0AC34FJM4_9BILA</name>
<dbReference type="Proteomes" id="UP000887579">
    <property type="component" value="Unplaced"/>
</dbReference>
<sequence length="306" mass="35633">MDSSDSESTNSTSSVSTLTENSSLIFPSKAEFLKTYRRQSFSLPDSIMHYIAMNPSSAEAYEKLVQSCKYFFVKNSILVLSSLNCFSNGCETLINGEWKDIDLINNPNKLWITDRFNVKFNNDNTSASSIIPKFFHCNVKNLIVWEQIISYDEFMVLTANVERLEFIRATVKYDDGTIVPFEKLVDQLPEAIKIHFFPSGTEMITSKTFKELLKIPRFATLDRLNLYEIPEVFDIASYYVHMKKNKHTKFLLYFCETISDEYKIRIEAIVDEIIDATNHKYKTPLIYFNGLDEEKWRKLHALCRQQ</sequence>
<organism evidence="1 2">
    <name type="scientific">Panagrolaimus sp. ES5</name>
    <dbReference type="NCBI Taxonomy" id="591445"/>
    <lineage>
        <taxon>Eukaryota</taxon>
        <taxon>Metazoa</taxon>
        <taxon>Ecdysozoa</taxon>
        <taxon>Nematoda</taxon>
        <taxon>Chromadorea</taxon>
        <taxon>Rhabditida</taxon>
        <taxon>Tylenchina</taxon>
        <taxon>Panagrolaimomorpha</taxon>
        <taxon>Panagrolaimoidea</taxon>
        <taxon>Panagrolaimidae</taxon>
        <taxon>Panagrolaimus</taxon>
    </lineage>
</organism>
<evidence type="ECO:0000313" key="2">
    <source>
        <dbReference type="WBParaSite" id="ES5_v2.g17498.t1"/>
    </source>
</evidence>
<evidence type="ECO:0000313" key="1">
    <source>
        <dbReference type="Proteomes" id="UP000887579"/>
    </source>
</evidence>
<protein>
    <submittedName>
        <fullName evidence="2">DUF38 domain-containing protein</fullName>
    </submittedName>
</protein>
<reference evidence="2" key="1">
    <citation type="submission" date="2022-11" db="UniProtKB">
        <authorList>
            <consortium name="WormBaseParasite"/>
        </authorList>
    </citation>
    <scope>IDENTIFICATION</scope>
</reference>
<dbReference type="WBParaSite" id="ES5_v2.g17498.t1">
    <property type="protein sequence ID" value="ES5_v2.g17498.t1"/>
    <property type="gene ID" value="ES5_v2.g17498"/>
</dbReference>
<proteinExistence type="predicted"/>